<name>A0A5P1FNG1_ASPOF</name>
<proteinExistence type="predicted"/>
<dbReference type="Proteomes" id="UP000243459">
    <property type="component" value="Chromosome 1"/>
</dbReference>
<sequence length="88" mass="9606">MANQGAKKRKEENKKHMANLLRLIIACNEAWVGRRSGEENFMLVVECGGIGALGFVDGLRRLGLDEGGCSGGLTRWWSALMNSVRSAL</sequence>
<dbReference type="Pfam" id="PF05620">
    <property type="entry name" value="TMEM208_SND2"/>
    <property type="match status" value="1"/>
</dbReference>
<dbReference type="Gramene" id="ONK79652">
    <property type="protein sequence ID" value="ONK79652"/>
    <property type="gene ID" value="A4U43_C01F8630"/>
</dbReference>
<evidence type="ECO:0000313" key="1">
    <source>
        <dbReference type="EMBL" id="ONK79652.1"/>
    </source>
</evidence>
<organism evidence="1 2">
    <name type="scientific">Asparagus officinalis</name>
    <name type="common">Garden asparagus</name>
    <dbReference type="NCBI Taxonomy" id="4686"/>
    <lineage>
        <taxon>Eukaryota</taxon>
        <taxon>Viridiplantae</taxon>
        <taxon>Streptophyta</taxon>
        <taxon>Embryophyta</taxon>
        <taxon>Tracheophyta</taxon>
        <taxon>Spermatophyta</taxon>
        <taxon>Magnoliopsida</taxon>
        <taxon>Liliopsida</taxon>
        <taxon>Asparagales</taxon>
        <taxon>Asparagaceae</taxon>
        <taxon>Asparagoideae</taxon>
        <taxon>Asparagus</taxon>
    </lineage>
</organism>
<accession>A0A5P1FNG1</accession>
<dbReference type="InterPro" id="IPR008506">
    <property type="entry name" value="SND2/TMEM208"/>
</dbReference>
<dbReference type="EMBL" id="CM007381">
    <property type="protein sequence ID" value="ONK79652.1"/>
    <property type="molecule type" value="Genomic_DNA"/>
</dbReference>
<reference evidence="2" key="1">
    <citation type="journal article" date="2017" name="Nat. Commun.">
        <title>The asparagus genome sheds light on the origin and evolution of a young Y chromosome.</title>
        <authorList>
            <person name="Harkess A."/>
            <person name="Zhou J."/>
            <person name="Xu C."/>
            <person name="Bowers J.E."/>
            <person name="Van der Hulst R."/>
            <person name="Ayyampalayam S."/>
            <person name="Mercati F."/>
            <person name="Riccardi P."/>
            <person name="McKain M.R."/>
            <person name="Kakrana A."/>
            <person name="Tang H."/>
            <person name="Ray J."/>
            <person name="Groenendijk J."/>
            <person name="Arikit S."/>
            <person name="Mathioni S.M."/>
            <person name="Nakano M."/>
            <person name="Shan H."/>
            <person name="Telgmann-Rauber A."/>
            <person name="Kanno A."/>
            <person name="Yue Z."/>
            <person name="Chen H."/>
            <person name="Li W."/>
            <person name="Chen Y."/>
            <person name="Xu X."/>
            <person name="Zhang Y."/>
            <person name="Luo S."/>
            <person name="Chen H."/>
            <person name="Gao J."/>
            <person name="Mao Z."/>
            <person name="Pires J.C."/>
            <person name="Luo M."/>
            <person name="Kudrna D."/>
            <person name="Wing R.A."/>
            <person name="Meyers B.C."/>
            <person name="Yi K."/>
            <person name="Kong H."/>
            <person name="Lavrijsen P."/>
            <person name="Sunseri F."/>
            <person name="Falavigna A."/>
            <person name="Ye Y."/>
            <person name="Leebens-Mack J.H."/>
            <person name="Chen G."/>
        </authorList>
    </citation>
    <scope>NUCLEOTIDE SEQUENCE [LARGE SCALE GENOMIC DNA]</scope>
    <source>
        <strain evidence="2">cv. DH0086</strain>
    </source>
</reference>
<keyword evidence="2" id="KW-1185">Reference proteome</keyword>
<gene>
    <name evidence="1" type="ORF">A4U43_C01F8630</name>
</gene>
<evidence type="ECO:0000313" key="2">
    <source>
        <dbReference type="Proteomes" id="UP000243459"/>
    </source>
</evidence>
<protein>
    <submittedName>
        <fullName evidence="1">Uncharacterized protein</fullName>
    </submittedName>
</protein>
<dbReference type="AlphaFoldDB" id="A0A5P1FNG1"/>